<dbReference type="Pfam" id="PF04542">
    <property type="entry name" value="Sigma70_r2"/>
    <property type="match status" value="1"/>
</dbReference>
<dbReference type="InterPro" id="IPR014284">
    <property type="entry name" value="RNA_pol_sigma-70_dom"/>
</dbReference>
<dbReference type="STRING" id="270498.CHK_2854"/>
<sequence>MTNDDLINLFENNYRYYFAIVFSIAQNITDAEDILQTAFLKAFTTDKQKIKNEDMKRWFITVCKNTAITFVIKREKDKAREQQYALDNVSIKNVEEDSVFTIIVEEQLKGIPQELIPYFKGLILHGTSMRQICKKYGIPRDKMRYWKKYLEKAIKKLY</sequence>
<organism evidence="2 3">
    <name type="scientific">Christensenella hongkongensis</name>
    <dbReference type="NCBI Taxonomy" id="270498"/>
    <lineage>
        <taxon>Bacteria</taxon>
        <taxon>Bacillati</taxon>
        <taxon>Bacillota</taxon>
        <taxon>Clostridia</taxon>
        <taxon>Christensenellales</taxon>
        <taxon>Christensenellaceae</taxon>
        <taxon>Christensenella</taxon>
    </lineage>
</organism>
<keyword evidence="3" id="KW-1185">Reference proteome</keyword>
<protein>
    <recommendedName>
        <fullName evidence="1">RNA polymerase sigma-70 region 2 domain-containing protein</fullName>
    </recommendedName>
</protein>
<dbReference type="EMBL" id="LAYJ01000131">
    <property type="protein sequence ID" value="KKI49632.1"/>
    <property type="molecule type" value="Genomic_DNA"/>
</dbReference>
<proteinExistence type="predicted"/>
<name>A0A0M2NGS8_9FIRM</name>
<gene>
    <name evidence="2" type="ORF">CHK_2854</name>
</gene>
<dbReference type="InterPro" id="IPR007627">
    <property type="entry name" value="RNA_pol_sigma70_r2"/>
</dbReference>
<dbReference type="SUPFAM" id="SSF88946">
    <property type="entry name" value="Sigma2 domain of RNA polymerase sigma factors"/>
    <property type="match status" value="1"/>
</dbReference>
<dbReference type="NCBIfam" id="TIGR02937">
    <property type="entry name" value="sigma70-ECF"/>
    <property type="match status" value="1"/>
</dbReference>
<evidence type="ECO:0000259" key="1">
    <source>
        <dbReference type="Pfam" id="PF04542"/>
    </source>
</evidence>
<dbReference type="InterPro" id="IPR013325">
    <property type="entry name" value="RNA_pol_sigma_r2"/>
</dbReference>
<dbReference type="GO" id="GO:0006352">
    <property type="term" value="P:DNA-templated transcription initiation"/>
    <property type="evidence" value="ECO:0007669"/>
    <property type="project" value="InterPro"/>
</dbReference>
<dbReference type="Proteomes" id="UP000034076">
    <property type="component" value="Unassembled WGS sequence"/>
</dbReference>
<dbReference type="RefSeq" id="WP_046444640.1">
    <property type="nucleotide sequence ID" value="NZ_LAYJ01000131.1"/>
</dbReference>
<reference evidence="2 3" key="1">
    <citation type="submission" date="2015-04" db="EMBL/GenBank/DDBJ databases">
        <title>Draft genome sequence of bacteremic isolate Catabacter hongkongensis type strain HKU16T.</title>
        <authorList>
            <person name="Lau S.K."/>
            <person name="Teng J.L."/>
            <person name="Huang Y."/>
            <person name="Curreem S.O."/>
            <person name="Tsui S.K."/>
            <person name="Woo P.C."/>
        </authorList>
    </citation>
    <scope>NUCLEOTIDE SEQUENCE [LARGE SCALE GENOMIC DNA]</scope>
    <source>
        <strain evidence="2 3">HKU16</strain>
    </source>
</reference>
<feature type="domain" description="RNA polymerase sigma-70 region 2" evidence="1">
    <location>
        <begin position="9"/>
        <end position="74"/>
    </location>
</feature>
<evidence type="ECO:0000313" key="2">
    <source>
        <dbReference type="EMBL" id="KKI49632.1"/>
    </source>
</evidence>
<dbReference type="Gene3D" id="1.10.1740.10">
    <property type="match status" value="1"/>
</dbReference>
<accession>A0A0M2NGS8</accession>
<dbReference type="AlphaFoldDB" id="A0A0M2NGS8"/>
<evidence type="ECO:0000313" key="3">
    <source>
        <dbReference type="Proteomes" id="UP000034076"/>
    </source>
</evidence>
<dbReference type="GO" id="GO:0003700">
    <property type="term" value="F:DNA-binding transcription factor activity"/>
    <property type="evidence" value="ECO:0007669"/>
    <property type="project" value="InterPro"/>
</dbReference>
<comment type="caution">
    <text evidence="2">The sequence shown here is derived from an EMBL/GenBank/DDBJ whole genome shotgun (WGS) entry which is preliminary data.</text>
</comment>
<dbReference type="OrthoDB" id="9782703at2"/>